<sequence length="957" mass="109151">MASLEMVSTKMFECVPSDRSKKEKDLKVLARDQSDNFRVFPVDDSGSKQDGNEVLECSSRTSVSETEEAQQIIYSPETNSNAFYNLVETENPSRNEIIMGASSLVQIWEARSRPSSPTRNHFFIDSLFFESLNDEARNNGDEVDWCLQSNISDSCEKEKERESRCSPPSVRIRGRQAFEDFLMMILRERKKYLKWIAGLTAVSKFSPRGCERLQYMLRIRSFERCIAMQERHLFKSSKRSSRGSGVMNNLRYKKNIGQPKIANEAVLSEDTSNKNGLKKHETERKYTEEGEGSGETTEKGIVMGSVETNNTLSIAEKVNLWDSKERSNMGKAKNEGKAARSGIDVEVTEVIDIETDGYRLNPQDVTSMISLEKRKEEENASRVSRERHTDEMFSKDDGETSKDKKLEASETLCLVLESPRFLNGWVKHDMEGEDEYEDYSGESVNYDWVSHISRPRSYWDDLRKERELEIIKKLSKKDDIFQKLIKERTVFSFLTSDFRKNIEKILISRPQKGLEVKGNHVDGEASEECSAEYQEKENETESVDLESVIVCDGFSQDSAMKTWSFEDHEPYLKDHENTSSETQMICGLMEEVKKMQREMLELKGFVKSCVDFQKFKSASEAISQINGRPVLQPKSNQVPTLDRRNSLKKSPPKSLIHPIASKIASPRPISLNSPPLSPNSKPIRKLAYYEKPKPAAKPVKLSERTDGGCREVKSTVTVQKQPGSIAAARREEVAMKQEERKKKISHYGRVKSVLSNEKSLNVEHEKKKRCSFITTSSDPIYVAYHDEEWGVPVHDDNLLFELLVLTGAQVGSDWTSVLKRRNTFREAFSGFEAELVAEFNEKKIQSIVNDYGIGLSQVLAVVDNSKQILKVKRDFGSFNKYFWGFMKHKPVTTKYTSCQKIPVKTSKSETISKDMVRRGFRFVGPTVIHSLMQAAGLTNDHLITCPRHLECMAKAAL</sequence>
<evidence type="ECO:0000256" key="1">
    <source>
        <dbReference type="PIRSR" id="PIRSR605019-1"/>
    </source>
</evidence>
<dbReference type="Proteomes" id="UP000694005">
    <property type="component" value="Chromosome A02"/>
</dbReference>
<feature type="region of interest" description="Disordered" evidence="2">
    <location>
        <begin position="370"/>
        <end position="404"/>
    </location>
</feature>
<proteinExistence type="predicted"/>
<dbReference type="InterPro" id="IPR011257">
    <property type="entry name" value="DNA_glycosylase"/>
</dbReference>
<feature type="binding site" evidence="1">
    <location>
        <position position="945"/>
    </location>
    <ligand>
        <name>Zn(2+)</name>
        <dbReference type="ChEBI" id="CHEBI:29105"/>
    </ligand>
</feature>
<dbReference type="Pfam" id="PF03352">
    <property type="entry name" value="Adenine_glyco"/>
    <property type="match status" value="1"/>
</dbReference>
<dbReference type="GO" id="GO:0006284">
    <property type="term" value="P:base-excision repair"/>
    <property type="evidence" value="ECO:0007669"/>
    <property type="project" value="InterPro"/>
</dbReference>
<dbReference type="EMBL" id="LR031573">
    <property type="protein sequence ID" value="VDC90573.1"/>
    <property type="molecule type" value="Genomic_DNA"/>
</dbReference>
<feature type="binding site" evidence="1">
    <location>
        <position position="941"/>
    </location>
    <ligand>
        <name>Zn(2+)</name>
        <dbReference type="ChEBI" id="CHEBI:29105"/>
    </ligand>
</feature>
<feature type="compositionally biased region" description="Basic and acidic residues" evidence="2">
    <location>
        <begin position="278"/>
        <end position="288"/>
    </location>
</feature>
<evidence type="ECO:0000313" key="4">
    <source>
        <dbReference type="EMBL" id="VDC90573.1"/>
    </source>
</evidence>
<dbReference type="Gramene" id="A02p35820.2_BraZ1">
    <property type="protein sequence ID" value="A02p35820.2_BraZ1.CDS"/>
    <property type="gene ID" value="A02g35820.2_BraZ1"/>
</dbReference>
<dbReference type="PANTHER" id="PTHR31116:SF43">
    <property type="entry name" value="DNA GLYCOSYLASE SUPERFAMILY PROTEIN"/>
    <property type="match status" value="1"/>
</dbReference>
<name>A0A3P6ASB2_BRACM</name>
<feature type="compositionally biased region" description="Basic and acidic residues" evidence="2">
    <location>
        <begin position="371"/>
        <end position="404"/>
    </location>
</feature>
<dbReference type="PANTHER" id="PTHR31116">
    <property type="entry name" value="OS04G0501200 PROTEIN"/>
    <property type="match status" value="1"/>
</dbReference>
<dbReference type="EMBL" id="LS974618">
    <property type="protein sequence ID" value="CAG7894630.1"/>
    <property type="molecule type" value="Genomic_DNA"/>
</dbReference>
<dbReference type="SUPFAM" id="SSF48150">
    <property type="entry name" value="DNA-glycosylase"/>
    <property type="match status" value="1"/>
</dbReference>
<evidence type="ECO:0000313" key="3">
    <source>
        <dbReference type="EMBL" id="CAG7894630.1"/>
    </source>
</evidence>
<feature type="binding site" evidence="1">
    <location>
        <position position="770"/>
    </location>
    <ligand>
        <name>Zn(2+)</name>
        <dbReference type="ChEBI" id="CHEBI:29105"/>
    </ligand>
</feature>
<evidence type="ECO:0000256" key="2">
    <source>
        <dbReference type="SAM" id="MobiDB-lite"/>
    </source>
</evidence>
<organism evidence="4">
    <name type="scientific">Brassica campestris</name>
    <name type="common">Field mustard</name>
    <dbReference type="NCBI Taxonomy" id="3711"/>
    <lineage>
        <taxon>Eukaryota</taxon>
        <taxon>Viridiplantae</taxon>
        <taxon>Streptophyta</taxon>
        <taxon>Embryophyta</taxon>
        <taxon>Tracheophyta</taxon>
        <taxon>Spermatophyta</taxon>
        <taxon>Magnoliopsida</taxon>
        <taxon>eudicotyledons</taxon>
        <taxon>Gunneridae</taxon>
        <taxon>Pentapetalae</taxon>
        <taxon>rosids</taxon>
        <taxon>malvids</taxon>
        <taxon>Brassicales</taxon>
        <taxon>Brassicaceae</taxon>
        <taxon>Brassiceae</taxon>
        <taxon>Brassica</taxon>
    </lineage>
</organism>
<keyword evidence="1" id="KW-0862">Zinc</keyword>
<feature type="binding site" evidence="1">
    <location>
        <position position="785"/>
    </location>
    <ligand>
        <name>Zn(2+)</name>
        <dbReference type="ChEBI" id="CHEBI:29105"/>
    </ligand>
</feature>
<accession>A0A3P6ASB2</accession>
<feature type="region of interest" description="Disordered" evidence="2">
    <location>
        <begin position="268"/>
        <end position="297"/>
    </location>
</feature>
<dbReference type="GO" id="GO:0046872">
    <property type="term" value="F:metal ion binding"/>
    <property type="evidence" value="ECO:0007669"/>
    <property type="project" value="UniProtKB-KW"/>
</dbReference>
<dbReference type="Gene3D" id="1.10.340.30">
    <property type="entry name" value="Hypothetical protein, domain 2"/>
    <property type="match status" value="1"/>
</dbReference>
<protein>
    <submittedName>
        <fullName evidence="3">Uncharacterized protein</fullName>
    </submittedName>
</protein>
<gene>
    <name evidence="4" type="ORF">BRAA02T07889Z</name>
    <name evidence="3" type="ORF">BRAPAZ1V2_A02P35820.2</name>
</gene>
<dbReference type="InterPro" id="IPR005019">
    <property type="entry name" value="Adenine_glyco"/>
</dbReference>
<keyword evidence="1" id="KW-0479">Metal-binding</keyword>
<dbReference type="GO" id="GO:0008725">
    <property type="term" value="F:DNA-3-methyladenine glycosylase activity"/>
    <property type="evidence" value="ECO:0007669"/>
    <property type="project" value="InterPro"/>
</dbReference>
<reference evidence="4" key="1">
    <citation type="submission" date="2018-11" db="EMBL/GenBank/DDBJ databases">
        <authorList>
            <consortium name="Genoscope - CEA"/>
            <person name="William W."/>
        </authorList>
    </citation>
    <scope>NUCLEOTIDE SEQUENCE</scope>
</reference>
<dbReference type="AlphaFoldDB" id="A0A3P6ASB2"/>
<feature type="region of interest" description="Disordered" evidence="2">
    <location>
        <begin position="630"/>
        <end position="654"/>
    </location>
</feature>